<dbReference type="AlphaFoldDB" id="A0A0L6JP04"/>
<proteinExistence type="predicted"/>
<sequence>MANYLIIFLFILFGGICKNTLIGNQYNDSPDENLDWNMRVEVARKESMKALMYDIEAVVYDNRTGIVKDNFAAAEDDEDYEIDEEPERIYVDNDRVFLLSLAKINAIRLLERKDSFFFNPNPPDGWVEKDVEEYLGGEYINISMEYNVDELIRK</sequence>
<organism evidence="1 2">
    <name type="scientific">Pseudobacteroides cellulosolvens ATCC 35603 = DSM 2933</name>
    <dbReference type="NCBI Taxonomy" id="398512"/>
    <lineage>
        <taxon>Bacteria</taxon>
        <taxon>Bacillati</taxon>
        <taxon>Bacillota</taxon>
        <taxon>Clostridia</taxon>
        <taxon>Eubacteriales</taxon>
        <taxon>Oscillospiraceae</taxon>
        <taxon>Pseudobacteroides</taxon>
    </lineage>
</organism>
<protein>
    <submittedName>
        <fullName evidence="1">Uncharacterized protein</fullName>
    </submittedName>
</protein>
<evidence type="ECO:0000313" key="1">
    <source>
        <dbReference type="EMBL" id="KNY27571.1"/>
    </source>
</evidence>
<accession>A0A0L6JP04</accession>
<dbReference type="EMBL" id="LGTC01000001">
    <property type="protein sequence ID" value="KNY27571.1"/>
    <property type="molecule type" value="Genomic_DNA"/>
</dbReference>
<name>A0A0L6JP04_9FIRM</name>
<dbReference type="Proteomes" id="UP000036923">
    <property type="component" value="Unassembled WGS sequence"/>
</dbReference>
<comment type="caution">
    <text evidence="1">The sequence shown here is derived from an EMBL/GenBank/DDBJ whole genome shotgun (WGS) entry which is preliminary data.</text>
</comment>
<gene>
    <name evidence="1" type="ORF">Bccel_2842</name>
</gene>
<keyword evidence="2" id="KW-1185">Reference proteome</keyword>
<reference evidence="2" key="1">
    <citation type="submission" date="2015-07" db="EMBL/GenBank/DDBJ databases">
        <title>Near-Complete Genome Sequence of the Cellulolytic Bacterium Bacteroides (Pseudobacteroides) cellulosolvens ATCC 35603.</title>
        <authorList>
            <person name="Dassa B."/>
            <person name="Utturkar S.M."/>
            <person name="Klingeman D.M."/>
            <person name="Hurt R.A."/>
            <person name="Keller M."/>
            <person name="Xu J."/>
            <person name="Reddy Y.H.K."/>
            <person name="Borovok I."/>
            <person name="Grinberg I.R."/>
            <person name="Lamed R."/>
            <person name="Zhivin O."/>
            <person name="Bayer E.A."/>
            <person name="Brown S.D."/>
        </authorList>
    </citation>
    <scope>NUCLEOTIDE SEQUENCE [LARGE SCALE GENOMIC DNA]</scope>
    <source>
        <strain evidence="2">DSM 2933</strain>
    </source>
</reference>
<dbReference type="STRING" id="398512.Bccel_2842"/>
<dbReference type="RefSeq" id="WP_036945577.1">
    <property type="nucleotide sequence ID" value="NZ_JQKC01000059.1"/>
</dbReference>
<dbReference type="eggNOG" id="ENOG502ZCZK">
    <property type="taxonomic scope" value="Bacteria"/>
</dbReference>
<evidence type="ECO:0000313" key="2">
    <source>
        <dbReference type="Proteomes" id="UP000036923"/>
    </source>
</evidence>